<feature type="transmembrane region" description="Helical" evidence="1">
    <location>
        <begin position="135"/>
        <end position="160"/>
    </location>
</feature>
<reference evidence="2 3" key="1">
    <citation type="submission" date="2023-06" db="EMBL/GenBank/DDBJ databases">
        <title>Sporosarcina sp. nov., isolated from Korean tranditional fermented seafood 'Jeotgal'.</title>
        <authorList>
            <person name="Yang A.I."/>
            <person name="Shin N.-R."/>
        </authorList>
    </citation>
    <scope>NUCLEOTIDE SEQUENCE [LARGE SCALE GENOMIC DNA]</scope>
    <source>
        <strain evidence="2 3">T2O-4</strain>
    </source>
</reference>
<dbReference type="EMBL" id="CP129118">
    <property type="protein sequence ID" value="WOV86799.1"/>
    <property type="molecule type" value="Genomic_DNA"/>
</dbReference>
<dbReference type="Pfam" id="PF09512">
    <property type="entry name" value="ThiW"/>
    <property type="match status" value="1"/>
</dbReference>
<gene>
    <name evidence="2" type="primary">thiW</name>
    <name evidence="2" type="ORF">QWT69_13085</name>
</gene>
<dbReference type="NCBIfam" id="TIGR02359">
    <property type="entry name" value="thiW"/>
    <property type="match status" value="1"/>
</dbReference>
<dbReference type="InterPro" id="IPR012652">
    <property type="entry name" value="ThiW"/>
</dbReference>
<evidence type="ECO:0000256" key="1">
    <source>
        <dbReference type="SAM" id="Phobius"/>
    </source>
</evidence>
<evidence type="ECO:0000313" key="3">
    <source>
        <dbReference type="Proteomes" id="UP001303902"/>
    </source>
</evidence>
<name>A0ABZ0L2G9_9BACL</name>
<accession>A0ABZ0L2G9</accession>
<keyword evidence="1" id="KW-0812">Transmembrane</keyword>
<evidence type="ECO:0000313" key="2">
    <source>
        <dbReference type="EMBL" id="WOV86799.1"/>
    </source>
</evidence>
<sequence length="174" mass="18124">MERKIENSNRISTKKLVLMTVFTAIAVAGSTFVSFPAGIARAYPIQHAVNVVAAILLGPLPAVIIAFMTGLVRILTGTGSLLAFPGGMIGATLAGLMYKHSGRAWMAAVGEIIGTGLIASLFAVPYAAILMGTTVTAFFFMPPFLVSSISGAVLGIVVAVRLQAIPASKRLQNY</sequence>
<dbReference type="PIRSF" id="PIRSF024534">
    <property type="entry name" value="ThiW"/>
    <property type="match status" value="1"/>
</dbReference>
<keyword evidence="1" id="KW-0472">Membrane</keyword>
<proteinExistence type="predicted"/>
<keyword evidence="3" id="KW-1185">Reference proteome</keyword>
<feature type="transmembrane region" description="Helical" evidence="1">
    <location>
        <begin position="105"/>
        <end position="129"/>
    </location>
</feature>
<feature type="transmembrane region" description="Helical" evidence="1">
    <location>
        <begin position="81"/>
        <end position="98"/>
    </location>
</feature>
<organism evidence="2 3">
    <name type="scientific">Sporosarcina oncorhynchi</name>
    <dbReference type="NCBI Taxonomy" id="3056444"/>
    <lineage>
        <taxon>Bacteria</taxon>
        <taxon>Bacillati</taxon>
        <taxon>Bacillota</taxon>
        <taxon>Bacilli</taxon>
        <taxon>Bacillales</taxon>
        <taxon>Caryophanaceae</taxon>
        <taxon>Sporosarcina</taxon>
    </lineage>
</organism>
<dbReference type="RefSeq" id="WP_317966317.1">
    <property type="nucleotide sequence ID" value="NZ_CP129118.1"/>
</dbReference>
<feature type="transmembrane region" description="Helical" evidence="1">
    <location>
        <begin position="16"/>
        <end position="39"/>
    </location>
</feature>
<protein>
    <submittedName>
        <fullName evidence="2">Energy coupling factor transporter S component ThiW</fullName>
    </submittedName>
</protein>
<feature type="transmembrane region" description="Helical" evidence="1">
    <location>
        <begin position="51"/>
        <end position="75"/>
    </location>
</feature>
<keyword evidence="1" id="KW-1133">Transmembrane helix</keyword>
<dbReference type="Proteomes" id="UP001303902">
    <property type="component" value="Chromosome"/>
</dbReference>
<dbReference type="Gene3D" id="1.10.1760.20">
    <property type="match status" value="1"/>
</dbReference>